<dbReference type="EMBL" id="JACCBX010000017">
    <property type="protein sequence ID" value="NYE09022.1"/>
    <property type="molecule type" value="Genomic_DNA"/>
</dbReference>
<keyword evidence="1" id="KW-0269">Exonuclease</keyword>
<reference evidence="2" key="1">
    <citation type="submission" date="2020-07" db="EMBL/GenBank/DDBJ databases">
        <authorList>
            <person name="Partida-Martinez L."/>
            <person name="Huntemann M."/>
            <person name="Clum A."/>
            <person name="Wang J."/>
            <person name="Palaniappan K."/>
            <person name="Ritter S."/>
            <person name="Chen I.-M."/>
            <person name="Stamatis D."/>
            <person name="Reddy T."/>
            <person name="O'Malley R."/>
            <person name="Daum C."/>
            <person name="Shapiro N."/>
            <person name="Ivanova N."/>
            <person name="Kyrpides N."/>
            <person name="Woyke T."/>
        </authorList>
    </citation>
    <scope>NUCLEOTIDE SEQUENCE [LARGE SCALE GENOMIC DNA]</scope>
    <source>
        <strain evidence="2">AT2.8</strain>
    </source>
</reference>
<dbReference type="GO" id="GO:0004527">
    <property type="term" value="F:exonuclease activity"/>
    <property type="evidence" value="ECO:0007669"/>
    <property type="project" value="UniProtKB-KW"/>
</dbReference>
<evidence type="ECO:0000313" key="1">
    <source>
        <dbReference type="EMBL" id="NYE09022.1"/>
    </source>
</evidence>
<gene>
    <name evidence="1" type="ORF">F4694_005879</name>
</gene>
<dbReference type="AlphaFoldDB" id="A0A852TJV2"/>
<name>A0A852TJV2_9BACI</name>
<accession>A0A852TJV2</accession>
<dbReference type="Gene3D" id="3.60.10.10">
    <property type="entry name" value="Endonuclease/exonuclease/phosphatase"/>
    <property type="match status" value="1"/>
</dbReference>
<dbReference type="Proteomes" id="UP000548423">
    <property type="component" value="Unassembled WGS sequence"/>
</dbReference>
<organism evidence="1 2">
    <name type="scientific">Neobacillus niacini</name>
    <dbReference type="NCBI Taxonomy" id="86668"/>
    <lineage>
        <taxon>Bacteria</taxon>
        <taxon>Bacillati</taxon>
        <taxon>Bacillota</taxon>
        <taxon>Bacilli</taxon>
        <taxon>Bacillales</taxon>
        <taxon>Bacillaceae</taxon>
        <taxon>Neobacillus</taxon>
    </lineage>
</organism>
<protein>
    <submittedName>
        <fullName evidence="1">Exonuclease III</fullName>
    </submittedName>
</protein>
<keyword evidence="1" id="KW-0378">Hydrolase</keyword>
<sequence length="235" mass="27624">MKLVTWNAAMRFRDKIEEVFPYMADIIVIPECEAPEKWRNSSNLQALTQFLWYGDNLNKGIGIATLNDSYHIELHPAYNREFRYIIPLKVTGKDDFILLAIWSQNSKPQFNSYIGQIYLALKYYETLLKKPCVIIGDWNSNKIFDHFKRVGTHSDVVELLKNEGIKSAYHMYFNEEHGEETIPSHFFRKAQSSPFHIDFLFASELILSRLKHFEIGTYEKWIKFSDHVPLCAVFD</sequence>
<dbReference type="SUPFAM" id="SSF56219">
    <property type="entry name" value="DNase I-like"/>
    <property type="match status" value="1"/>
</dbReference>
<dbReference type="InterPro" id="IPR036691">
    <property type="entry name" value="Endo/exonu/phosph_ase_sf"/>
</dbReference>
<keyword evidence="1" id="KW-0540">Nuclease</keyword>
<evidence type="ECO:0000313" key="2">
    <source>
        <dbReference type="Proteomes" id="UP000548423"/>
    </source>
</evidence>
<reference evidence="2" key="2">
    <citation type="submission" date="2020-08" db="EMBL/GenBank/DDBJ databases">
        <title>The Agave Microbiome: Exploring the role of microbial communities in plant adaptations to desert environments.</title>
        <authorList>
            <person name="Partida-Martinez L.P."/>
        </authorList>
    </citation>
    <scope>NUCLEOTIDE SEQUENCE [LARGE SCALE GENOMIC DNA]</scope>
    <source>
        <strain evidence="2">AT2.8</strain>
    </source>
</reference>
<comment type="caution">
    <text evidence="1">The sequence shown here is derived from an EMBL/GenBank/DDBJ whole genome shotgun (WGS) entry which is preliminary data.</text>
</comment>
<proteinExistence type="predicted"/>